<dbReference type="InterPro" id="IPR003744">
    <property type="entry name" value="YhhQ"/>
</dbReference>
<dbReference type="PANTHER" id="PTHR34300:SF2">
    <property type="entry name" value="QUEUOSINE PRECURSOR TRANSPORTER-RELATED"/>
    <property type="match status" value="1"/>
</dbReference>
<keyword evidence="1" id="KW-1003">Cell membrane</keyword>
<dbReference type="EMBL" id="BA000028">
    <property type="protein sequence ID" value="BAC14165.1"/>
    <property type="molecule type" value="Genomic_DNA"/>
</dbReference>
<keyword evidence="1" id="KW-1133">Transmembrane helix</keyword>
<dbReference type="RefSeq" id="WP_011066603.1">
    <property type="nucleotide sequence ID" value="NC_004193.1"/>
</dbReference>
<dbReference type="GO" id="GO:0005886">
    <property type="term" value="C:plasma membrane"/>
    <property type="evidence" value="ECO:0007669"/>
    <property type="project" value="UniProtKB-SubCell"/>
</dbReference>
<comment type="function">
    <text evidence="1">Involved in the import of queuosine (Q) precursors, required for Q precursor salvage.</text>
</comment>
<dbReference type="Pfam" id="PF02592">
    <property type="entry name" value="Vut_1"/>
    <property type="match status" value="1"/>
</dbReference>
<sequence length="211" mass="23844">MYIYFSAIFVGLLLLSNILSVKLFEMGSFILPSAAIVYVITYLMTDVIGEVYGKAAARKTVLAGFLTQIIAMIFIYISIQLPPAPDFHAQAEFEQILGGSFRLIFASLASYVISQNLNVSIFHWFKHKHGKKKLWLRNNLATMSSQFIDTVLFITIAFWGIVPTNVLLGMIVSQYIWKCLVALLDTPFAYILVKWTRKKEGNNPDYVIKAS</sequence>
<keyword evidence="1" id="KW-0813">Transport</keyword>
<dbReference type="AlphaFoldDB" id="Q8EPA4"/>
<evidence type="ECO:0000256" key="1">
    <source>
        <dbReference type="HAMAP-Rule" id="MF_02088"/>
    </source>
</evidence>
<dbReference type="PhylomeDB" id="Q8EPA4"/>
<proteinExistence type="inferred from homology"/>
<dbReference type="KEGG" id="oih:OB2209"/>
<dbReference type="OrthoDB" id="9805479at2"/>
<protein>
    <recommendedName>
        <fullName evidence="1">Probable queuosine precursor transporter</fullName>
        <shortName evidence="1">Q precursor transporter</shortName>
    </recommendedName>
</protein>
<name>Q8EPA4_OCEIH</name>
<dbReference type="HAMAP" id="MF_02088">
    <property type="entry name" value="Q_prec_transport"/>
    <property type="match status" value="1"/>
</dbReference>
<dbReference type="STRING" id="221109.gene:10734457"/>
<dbReference type="HOGENOM" id="CLU_075503_0_1_9"/>
<dbReference type="eggNOG" id="COG1738">
    <property type="taxonomic scope" value="Bacteria"/>
</dbReference>
<feature type="transmembrane region" description="Helical" evidence="1">
    <location>
        <begin position="61"/>
        <end position="81"/>
    </location>
</feature>
<keyword evidence="3" id="KW-1185">Reference proteome</keyword>
<gene>
    <name evidence="2" type="ordered locus">OB2209</name>
</gene>
<dbReference type="GO" id="GO:0022857">
    <property type="term" value="F:transmembrane transporter activity"/>
    <property type="evidence" value="ECO:0007669"/>
    <property type="project" value="UniProtKB-UniRule"/>
</dbReference>
<reference evidence="2 3" key="1">
    <citation type="journal article" date="2001" name="FEMS Microbiol. Lett.">
        <title>Oceanobacillus iheyensis gen. nov., sp. nov., a deep-sea extremely halotolerant and alkaliphilic species isolated from a depth of 1050 m on the Iheya Ridge.</title>
        <authorList>
            <person name="Lu J."/>
            <person name="Nogi Y."/>
            <person name="Takami H."/>
        </authorList>
    </citation>
    <scope>NUCLEOTIDE SEQUENCE [LARGE SCALE GENOMIC DNA]</scope>
    <source>
        <strain evidence="3">DSM 14371 / CIP 107618 / JCM 11309 / KCTC 3954 / HTE831</strain>
    </source>
</reference>
<feature type="transmembrane region" description="Helical" evidence="1">
    <location>
        <begin position="101"/>
        <end position="125"/>
    </location>
</feature>
<reference evidence="2 3" key="2">
    <citation type="journal article" date="2002" name="Nucleic Acids Res.">
        <title>Genome sequence of Oceanobacillus iheyensis isolated from the Iheya Ridge and its unexpected adaptive capabilities to extreme environments.</title>
        <authorList>
            <person name="Takami H."/>
            <person name="Takaki Y."/>
            <person name="Uchiyama I."/>
        </authorList>
    </citation>
    <scope>NUCLEOTIDE SEQUENCE [LARGE SCALE GENOMIC DNA]</scope>
    <source>
        <strain evidence="3">DSM 14371 / CIP 107618 / JCM 11309 / KCTC 3954 / HTE831</strain>
    </source>
</reference>
<accession>Q8EPA4</accession>
<feature type="transmembrane region" description="Helical" evidence="1">
    <location>
        <begin position="146"/>
        <end position="169"/>
    </location>
</feature>
<comment type="subcellular location">
    <subcellularLocation>
        <location evidence="1">Cell membrane</location>
        <topology evidence="1">Multi-pass membrane protein</topology>
    </subcellularLocation>
</comment>
<evidence type="ECO:0000313" key="3">
    <source>
        <dbReference type="Proteomes" id="UP000000822"/>
    </source>
</evidence>
<dbReference type="Proteomes" id="UP000000822">
    <property type="component" value="Chromosome"/>
</dbReference>
<organism evidence="2 3">
    <name type="scientific">Oceanobacillus iheyensis (strain DSM 14371 / CIP 107618 / JCM 11309 / KCTC 3954 / HTE831)</name>
    <dbReference type="NCBI Taxonomy" id="221109"/>
    <lineage>
        <taxon>Bacteria</taxon>
        <taxon>Bacillati</taxon>
        <taxon>Bacillota</taxon>
        <taxon>Bacilli</taxon>
        <taxon>Bacillales</taxon>
        <taxon>Bacillaceae</taxon>
        <taxon>Oceanobacillus</taxon>
    </lineage>
</organism>
<dbReference type="NCBIfam" id="TIGR00697">
    <property type="entry name" value="queuosine precursor transporter"/>
    <property type="match status" value="1"/>
</dbReference>
<feature type="transmembrane region" description="Helical" evidence="1">
    <location>
        <begin position="175"/>
        <end position="193"/>
    </location>
</feature>
<keyword evidence="1" id="KW-0472">Membrane</keyword>
<comment type="similarity">
    <text evidence="1">Belongs to the vitamin uptake transporter (VUT/ECF) (TC 2.A.88) family. Q precursor transporter subfamily.</text>
</comment>
<evidence type="ECO:0000313" key="2">
    <source>
        <dbReference type="EMBL" id="BAC14165.1"/>
    </source>
</evidence>
<dbReference type="PANTHER" id="PTHR34300">
    <property type="entry name" value="QUEUOSINE PRECURSOR TRANSPORTER-RELATED"/>
    <property type="match status" value="1"/>
</dbReference>
<keyword evidence="1" id="KW-0812">Transmembrane</keyword>
<feature type="transmembrane region" description="Helical" evidence="1">
    <location>
        <begin position="30"/>
        <end position="49"/>
    </location>
</feature>